<reference evidence="1 2" key="1">
    <citation type="journal article" date="2022" name="Hortic Res">
        <title>A haplotype resolved chromosomal level avocado genome allows analysis of novel avocado genes.</title>
        <authorList>
            <person name="Nath O."/>
            <person name="Fletcher S.J."/>
            <person name="Hayward A."/>
            <person name="Shaw L.M."/>
            <person name="Masouleh A.K."/>
            <person name="Furtado A."/>
            <person name="Henry R.J."/>
            <person name="Mitter N."/>
        </authorList>
    </citation>
    <scope>NUCLEOTIDE SEQUENCE [LARGE SCALE GENOMIC DNA]</scope>
    <source>
        <strain evidence="2">cv. Hass</strain>
    </source>
</reference>
<protein>
    <submittedName>
        <fullName evidence="1">Uncharacterized protein</fullName>
    </submittedName>
</protein>
<accession>A0ACC2M1Q2</accession>
<dbReference type="EMBL" id="CM056813">
    <property type="protein sequence ID" value="KAJ8639122.1"/>
    <property type="molecule type" value="Genomic_DNA"/>
</dbReference>
<comment type="caution">
    <text evidence="1">The sequence shown here is derived from an EMBL/GenBank/DDBJ whole genome shotgun (WGS) entry which is preliminary data.</text>
</comment>
<dbReference type="Proteomes" id="UP001234297">
    <property type="component" value="Chromosome 5"/>
</dbReference>
<proteinExistence type="predicted"/>
<keyword evidence="2" id="KW-1185">Reference proteome</keyword>
<gene>
    <name evidence="1" type="ORF">MRB53_015816</name>
</gene>
<evidence type="ECO:0000313" key="1">
    <source>
        <dbReference type="EMBL" id="KAJ8639122.1"/>
    </source>
</evidence>
<sequence>METFGGNPDPHSSSSIGGGSGRHGLQFSSNFFQSPLSAILAYSGILCAQPSHQENEGLIEGRIGGVAHEHVLSWGENSLVSSSGGGEVSIRIIGAAEQEHLRSGLAMGQVREVDYGESGVSES</sequence>
<name>A0ACC2M1Q2_PERAE</name>
<organism evidence="1 2">
    <name type="scientific">Persea americana</name>
    <name type="common">Avocado</name>
    <dbReference type="NCBI Taxonomy" id="3435"/>
    <lineage>
        <taxon>Eukaryota</taxon>
        <taxon>Viridiplantae</taxon>
        <taxon>Streptophyta</taxon>
        <taxon>Embryophyta</taxon>
        <taxon>Tracheophyta</taxon>
        <taxon>Spermatophyta</taxon>
        <taxon>Magnoliopsida</taxon>
        <taxon>Magnoliidae</taxon>
        <taxon>Laurales</taxon>
        <taxon>Lauraceae</taxon>
        <taxon>Persea</taxon>
    </lineage>
</organism>
<evidence type="ECO:0000313" key="2">
    <source>
        <dbReference type="Proteomes" id="UP001234297"/>
    </source>
</evidence>